<dbReference type="RefSeq" id="WP_079605844.1">
    <property type="nucleotide sequence ID" value="NZ_LT670817.1"/>
</dbReference>
<evidence type="ECO:0000313" key="2">
    <source>
        <dbReference type="EMBL" id="SHI04204.1"/>
    </source>
</evidence>
<feature type="region of interest" description="Disordered" evidence="1">
    <location>
        <begin position="1"/>
        <end position="26"/>
    </location>
</feature>
<protein>
    <submittedName>
        <fullName evidence="2">Uncharacterized protein</fullName>
    </submittedName>
</protein>
<sequence>MALKSPGSGQRARANPTEALIPDNLRDYRDPSDLRWRGDKPYIGLGNAVRNKITGDLRTSVRWMLPGDLLDWSGLLRWADAHFPGYDPDLDHGVYEEVGDAIGYLIKHGFLQRCNQENPGFIRTDKPPQVAYSVFGNGAVKYQLKRIAADREMLRGDITAEVVNTAYAEGPTREQFRFLNQLEQWEKHGLTDADFMNPSPELLAKVEARNEHYRLIREKSAAELAETKRCHALIERHKQAYLASPNTDWAPALQKLLANRGLSLPAYVRQQRREDETYIDALVRVLDGIETKTQQEESAPWE</sequence>
<accession>A0A1M5XXA1</accession>
<evidence type="ECO:0000313" key="3">
    <source>
        <dbReference type="Proteomes" id="UP000189796"/>
    </source>
</evidence>
<dbReference type="AlphaFoldDB" id="A0A1M5XXA1"/>
<dbReference type="Proteomes" id="UP000189796">
    <property type="component" value="Chromosome I"/>
</dbReference>
<name>A0A1M5XXA1_9BRAD</name>
<gene>
    <name evidence="2" type="ORF">SAMN05443248_7687</name>
</gene>
<dbReference type="EMBL" id="LT670817">
    <property type="protein sequence ID" value="SHI04204.1"/>
    <property type="molecule type" value="Genomic_DNA"/>
</dbReference>
<evidence type="ECO:0000256" key="1">
    <source>
        <dbReference type="SAM" id="MobiDB-lite"/>
    </source>
</evidence>
<proteinExistence type="predicted"/>
<organism evidence="2 3">
    <name type="scientific">Bradyrhizobium erythrophlei</name>
    <dbReference type="NCBI Taxonomy" id="1437360"/>
    <lineage>
        <taxon>Bacteria</taxon>
        <taxon>Pseudomonadati</taxon>
        <taxon>Pseudomonadota</taxon>
        <taxon>Alphaproteobacteria</taxon>
        <taxon>Hyphomicrobiales</taxon>
        <taxon>Nitrobacteraceae</taxon>
        <taxon>Bradyrhizobium</taxon>
    </lineage>
</organism>
<reference evidence="2 3" key="1">
    <citation type="submission" date="2016-11" db="EMBL/GenBank/DDBJ databases">
        <authorList>
            <person name="Jaros S."/>
            <person name="Januszkiewicz K."/>
            <person name="Wedrychowicz H."/>
        </authorList>
    </citation>
    <scope>NUCLEOTIDE SEQUENCE [LARGE SCALE GENOMIC DNA]</scope>
    <source>
        <strain evidence="2 3">GAS138</strain>
    </source>
</reference>